<evidence type="ECO:0000256" key="2">
    <source>
        <dbReference type="SAM" id="MobiDB-lite"/>
    </source>
</evidence>
<proteinExistence type="predicted"/>
<feature type="coiled-coil region" evidence="1">
    <location>
        <begin position="350"/>
        <end position="417"/>
    </location>
</feature>
<feature type="coiled-coil region" evidence="1">
    <location>
        <begin position="170"/>
        <end position="269"/>
    </location>
</feature>
<dbReference type="PANTHER" id="PTHR47080">
    <property type="entry name" value="CHROMOSOME 16 OPEN READING FRAME 96"/>
    <property type="match status" value="1"/>
</dbReference>
<feature type="domain" description="DUF4795" evidence="3">
    <location>
        <begin position="570"/>
        <end position="747"/>
    </location>
</feature>
<dbReference type="EMBL" id="CAJOBC010000330">
    <property type="protein sequence ID" value="CAF3572420.1"/>
    <property type="molecule type" value="Genomic_DNA"/>
</dbReference>
<keyword evidence="1" id="KW-0175">Coiled coil</keyword>
<dbReference type="OrthoDB" id="5981048at2759"/>
<accession>A0A813S1W4</accession>
<dbReference type="EMBL" id="CAJNOQ010000330">
    <property type="protein sequence ID" value="CAF0788374.1"/>
    <property type="molecule type" value="Genomic_DNA"/>
</dbReference>
<evidence type="ECO:0000313" key="4">
    <source>
        <dbReference type="EMBL" id="CAF0788374.1"/>
    </source>
</evidence>
<evidence type="ECO:0000259" key="3">
    <source>
        <dbReference type="Pfam" id="PF16043"/>
    </source>
</evidence>
<feature type="coiled-coil region" evidence="1">
    <location>
        <begin position="569"/>
        <end position="596"/>
    </location>
</feature>
<dbReference type="InterPro" id="IPR032013">
    <property type="entry name" value="DUF4795"/>
</dbReference>
<name>A0A813S1W4_9BILA</name>
<dbReference type="Pfam" id="PF16043">
    <property type="entry name" value="DUF4795"/>
    <property type="match status" value="1"/>
</dbReference>
<evidence type="ECO:0000313" key="6">
    <source>
        <dbReference type="Proteomes" id="UP000663829"/>
    </source>
</evidence>
<organism evidence="4 6">
    <name type="scientific">Didymodactylos carnosus</name>
    <dbReference type="NCBI Taxonomy" id="1234261"/>
    <lineage>
        <taxon>Eukaryota</taxon>
        <taxon>Metazoa</taxon>
        <taxon>Spiralia</taxon>
        <taxon>Gnathifera</taxon>
        <taxon>Rotifera</taxon>
        <taxon>Eurotatoria</taxon>
        <taxon>Bdelloidea</taxon>
        <taxon>Philodinida</taxon>
        <taxon>Philodinidae</taxon>
        <taxon>Didymodactylos</taxon>
    </lineage>
</organism>
<comment type="caution">
    <text evidence="4">The sequence shown here is derived from an EMBL/GenBank/DDBJ whole genome shotgun (WGS) entry which is preliminary data.</text>
</comment>
<sequence>MVHLSLGDPEVGAVNFNVLKTLLLQMLKAMNLFNHKPDSMSDDDRRSLKEALSVQTSSPSNDKRQIKFKDDTSVEKLDILEDNKSTTTTTDSGNMKPKRRDRSSERLALIEEKVFRFESQLDAFNQMPSNDELIEKAKGIRKTSPRTVNDGGEEKKKSSNKGPILEVWQYTQLEKRIESAENGITRLASLLQDLLSDMSDLKESQESMKNGLDIFKKQQEDLKNLYDALNTEKQDWAKKSDIEDLNETIRNLQNTLTTLREDLDKLSQSTSNEESIDLANYATWDKLEDALRGIRETVEKSSAAAMEAARNAIRLPIVERHPLIKSKVTTSTDETSTPRISSGSTPSKTLADLLEQLGTLNKRHEQLSAIVESLKDKKLDRDEFEKFKANRDLYEKIQALEKQLHDLLQQRNKSLTLIDTMKEKLVFLKTSSKETSHNNWKILGYKLRKCHHEIRIMNEQNLRKILLREFQWIKDLFELLIELLFTSKFNASDLYVCHSLSNESVVERSTRVDTNTDLEYRLSILNELGKEETLECKDCTKTKLTDQEQEFLDCNRIECNQPLNPSEAMQDFQTALQRLREEIDNLKQLVQELIDNAKLSVQDIEKADKRDLDNRVLKKDFHVACGELAQSVNDCLQKFNTHDDVQKQDLEKITRDVDSKLDRGELNALRDYIEKQLKKLKKMAKDQQTQQQHVHMMSEDEAAGLRKQLIRFHCISCDRPIDVAPRETQPSLPAERGIRPIQSPRPYTTFELDQIRQFQKSQQFNSDYGYDVYASVRQCGGSHTTTLPFKRQAKTQPTVPEETPLTKSEVDIQGHDGHIYKGRIDAKLSVDISKKQGMIMLTRPRSATQITRAQLSDVDAAGIGTDTAYPTDIGGGNSLALPNAGIEHGSLLVRQQQEPRQEPTTTDMRFN</sequence>
<dbReference type="Proteomes" id="UP000663829">
    <property type="component" value="Unassembled WGS sequence"/>
</dbReference>
<dbReference type="Gene3D" id="1.10.287.1490">
    <property type="match status" value="1"/>
</dbReference>
<feature type="region of interest" description="Disordered" evidence="2">
    <location>
        <begin position="725"/>
        <end position="744"/>
    </location>
</feature>
<feature type="region of interest" description="Disordered" evidence="2">
    <location>
        <begin position="328"/>
        <end position="347"/>
    </location>
</feature>
<feature type="compositionally biased region" description="Basic and acidic residues" evidence="2">
    <location>
        <begin position="61"/>
        <end position="84"/>
    </location>
</feature>
<reference evidence="4" key="1">
    <citation type="submission" date="2021-02" db="EMBL/GenBank/DDBJ databases">
        <authorList>
            <person name="Nowell W R."/>
        </authorList>
    </citation>
    <scope>NUCLEOTIDE SEQUENCE</scope>
</reference>
<gene>
    <name evidence="4" type="ORF">GPM918_LOCUS2863</name>
    <name evidence="5" type="ORF">SRO942_LOCUS2863</name>
</gene>
<feature type="region of interest" description="Disordered" evidence="2">
    <location>
        <begin position="138"/>
        <end position="160"/>
    </location>
</feature>
<feature type="compositionally biased region" description="Basic and acidic residues" evidence="2">
    <location>
        <begin position="36"/>
        <end position="49"/>
    </location>
</feature>
<dbReference type="PANTHER" id="PTHR47080:SF1">
    <property type="entry name" value="CHROMOSOME 16 OPEN READING FRAME 96"/>
    <property type="match status" value="1"/>
</dbReference>
<dbReference type="Proteomes" id="UP000681722">
    <property type="component" value="Unassembled WGS sequence"/>
</dbReference>
<evidence type="ECO:0000256" key="1">
    <source>
        <dbReference type="SAM" id="Coils"/>
    </source>
</evidence>
<protein>
    <recommendedName>
        <fullName evidence="3">DUF4795 domain-containing protein</fullName>
    </recommendedName>
</protein>
<evidence type="ECO:0000313" key="5">
    <source>
        <dbReference type="EMBL" id="CAF3572420.1"/>
    </source>
</evidence>
<feature type="region of interest" description="Disordered" evidence="2">
    <location>
        <begin position="36"/>
        <end position="104"/>
    </location>
</feature>
<dbReference type="AlphaFoldDB" id="A0A813S1W4"/>
<keyword evidence="6" id="KW-1185">Reference proteome</keyword>